<evidence type="ECO:0000256" key="2">
    <source>
        <dbReference type="ARBA" id="ARBA00011901"/>
    </source>
</evidence>
<comment type="caution">
    <text evidence="8">The sequence shown here is derived from an EMBL/GenBank/DDBJ whole genome shotgun (WGS) entry which is preliminary data.</text>
</comment>
<proteinExistence type="predicted"/>
<dbReference type="SUPFAM" id="SSF69360">
    <property type="entry name" value="Cell wall binding repeat"/>
    <property type="match status" value="1"/>
</dbReference>
<evidence type="ECO:0000313" key="9">
    <source>
        <dbReference type="Proteomes" id="UP000284277"/>
    </source>
</evidence>
<keyword evidence="3" id="KW-0677">Repeat</keyword>
<dbReference type="InterPro" id="IPR002502">
    <property type="entry name" value="Amidase_domain"/>
</dbReference>
<sequence>MEIHQLLTPYNYTNGNLSRIKYIVIHYVGALGGAEANCKYYASQYIGASAHYFVGFSGEIWQSVEDKNIAWHCGAKTYKHPECRNTNSLGIELCVRNKGSQNDTSRDWYFEEATVREAKKLTKTLMEQYGIKEDHVIRHYDVTGKICPNPYVYNHTKHTWQDFKDGLVTASEIKSGWVEDESGWKFYLGDTGNLVKNDWYKDGEKWYWFDGAGYMVKDTWKTGSDGKWYFLTSDGSMAKDQWIVWKEELYRATKDGIMSEGTMTLGTDDKGALNII</sequence>
<dbReference type="Gene3D" id="3.40.80.10">
    <property type="entry name" value="Peptidoglycan recognition protein-like"/>
    <property type="match status" value="1"/>
</dbReference>
<dbReference type="Gene3D" id="2.10.270.10">
    <property type="entry name" value="Cholin Binding"/>
    <property type="match status" value="1"/>
</dbReference>
<dbReference type="PROSITE" id="PS51170">
    <property type="entry name" value="CW"/>
    <property type="match status" value="1"/>
</dbReference>
<evidence type="ECO:0000256" key="6">
    <source>
        <dbReference type="PROSITE-ProRule" id="PRU00591"/>
    </source>
</evidence>
<dbReference type="InterPro" id="IPR051206">
    <property type="entry name" value="NAMLAA_amidase_2"/>
</dbReference>
<dbReference type="OrthoDB" id="9794294at2"/>
<comment type="catalytic activity">
    <reaction evidence="1">
        <text>Hydrolyzes the link between N-acetylmuramoyl residues and L-amino acid residues in certain cell-wall glycopeptides.</text>
        <dbReference type="EC" id="3.5.1.28"/>
    </reaction>
</comment>
<dbReference type="CDD" id="cd06583">
    <property type="entry name" value="PGRP"/>
    <property type="match status" value="1"/>
</dbReference>
<evidence type="ECO:0000256" key="5">
    <source>
        <dbReference type="ARBA" id="ARBA00023316"/>
    </source>
</evidence>
<keyword evidence="4" id="KW-0378">Hydrolase</keyword>
<dbReference type="EMBL" id="MCIA01000013">
    <property type="protein sequence ID" value="RKD32153.1"/>
    <property type="molecule type" value="Genomic_DNA"/>
</dbReference>
<dbReference type="GO" id="GO:0008745">
    <property type="term" value="F:N-acetylmuramoyl-L-alanine amidase activity"/>
    <property type="evidence" value="ECO:0007669"/>
    <property type="project" value="UniProtKB-EC"/>
</dbReference>
<dbReference type="InterPro" id="IPR018337">
    <property type="entry name" value="Cell_wall/Cho-bd_repeat"/>
</dbReference>
<accession>A0A419T415</accession>
<feature type="repeat" description="Cell wall-binding" evidence="6">
    <location>
        <begin position="196"/>
        <end position="215"/>
    </location>
</feature>
<evidence type="ECO:0000256" key="1">
    <source>
        <dbReference type="ARBA" id="ARBA00001561"/>
    </source>
</evidence>
<feature type="domain" description="N-acetylmuramoyl-L-alanine amidase" evidence="7">
    <location>
        <begin position="10"/>
        <end position="167"/>
    </location>
</feature>
<dbReference type="PANTHER" id="PTHR30417">
    <property type="entry name" value="N-ACETYLMURAMOYL-L-ALANINE AMIDASE AMID"/>
    <property type="match status" value="1"/>
</dbReference>
<keyword evidence="9" id="KW-1185">Reference proteome</keyword>
<protein>
    <recommendedName>
        <fullName evidence="2">N-acetylmuramoyl-L-alanine amidase</fullName>
        <ecNumber evidence="2">3.5.1.28</ecNumber>
    </recommendedName>
</protein>
<gene>
    <name evidence="8" type="ORF">BET01_17850</name>
</gene>
<dbReference type="RefSeq" id="WP_120196544.1">
    <property type="nucleotide sequence ID" value="NZ_MCIA01000013.1"/>
</dbReference>
<evidence type="ECO:0000259" key="7">
    <source>
        <dbReference type="SMART" id="SM00644"/>
    </source>
</evidence>
<dbReference type="EC" id="3.5.1.28" evidence="2"/>
<dbReference type="GO" id="GO:0009254">
    <property type="term" value="P:peptidoglycan turnover"/>
    <property type="evidence" value="ECO:0007669"/>
    <property type="project" value="TreeGrafter"/>
</dbReference>
<dbReference type="GO" id="GO:0009253">
    <property type="term" value="P:peptidoglycan catabolic process"/>
    <property type="evidence" value="ECO:0007669"/>
    <property type="project" value="InterPro"/>
</dbReference>
<dbReference type="SMART" id="SM00644">
    <property type="entry name" value="Ami_2"/>
    <property type="match status" value="1"/>
</dbReference>
<dbReference type="InterPro" id="IPR036505">
    <property type="entry name" value="Amidase/PGRP_sf"/>
</dbReference>
<evidence type="ECO:0000313" key="8">
    <source>
        <dbReference type="EMBL" id="RKD32153.1"/>
    </source>
</evidence>
<dbReference type="GO" id="GO:0071555">
    <property type="term" value="P:cell wall organization"/>
    <property type="evidence" value="ECO:0007669"/>
    <property type="project" value="UniProtKB-KW"/>
</dbReference>
<dbReference type="SUPFAM" id="SSF55846">
    <property type="entry name" value="N-acetylmuramoyl-L-alanine amidase-like"/>
    <property type="match status" value="1"/>
</dbReference>
<reference evidence="8 9" key="1">
    <citation type="submission" date="2016-08" db="EMBL/GenBank/DDBJ databases">
        <title>A new outlook on sporulation: Clostridium algidixylanolyticum.</title>
        <authorList>
            <person name="Poppleton D.I."/>
            <person name="Gribaldo S."/>
        </authorList>
    </citation>
    <scope>NUCLEOTIDE SEQUENCE [LARGE SCALE GENOMIC DNA]</scope>
    <source>
        <strain evidence="8 9">SPL73</strain>
    </source>
</reference>
<organism evidence="8 9">
    <name type="scientific">Lacrimispora algidixylanolytica</name>
    <dbReference type="NCBI Taxonomy" id="94868"/>
    <lineage>
        <taxon>Bacteria</taxon>
        <taxon>Bacillati</taxon>
        <taxon>Bacillota</taxon>
        <taxon>Clostridia</taxon>
        <taxon>Lachnospirales</taxon>
        <taxon>Lachnospiraceae</taxon>
        <taxon>Lacrimispora</taxon>
    </lineage>
</organism>
<evidence type="ECO:0000256" key="4">
    <source>
        <dbReference type="ARBA" id="ARBA00022801"/>
    </source>
</evidence>
<dbReference type="Proteomes" id="UP000284277">
    <property type="component" value="Unassembled WGS sequence"/>
</dbReference>
<name>A0A419T415_9FIRM</name>
<dbReference type="PANTHER" id="PTHR30417:SF1">
    <property type="entry name" value="N-ACETYLMURAMOYL-L-ALANINE AMIDASE AMID"/>
    <property type="match status" value="1"/>
</dbReference>
<dbReference type="Pfam" id="PF01510">
    <property type="entry name" value="Amidase_2"/>
    <property type="match status" value="1"/>
</dbReference>
<evidence type="ECO:0000256" key="3">
    <source>
        <dbReference type="ARBA" id="ARBA00022737"/>
    </source>
</evidence>
<dbReference type="AlphaFoldDB" id="A0A419T415"/>
<keyword evidence="5" id="KW-0961">Cell wall biogenesis/degradation</keyword>
<dbReference type="Pfam" id="PF19127">
    <property type="entry name" value="Choline_bind_3"/>
    <property type="match status" value="1"/>
</dbReference>